<dbReference type="RefSeq" id="WP_263249361.1">
    <property type="nucleotide sequence ID" value="NZ_BAABLT010000047.1"/>
</dbReference>
<evidence type="ECO:0000313" key="12">
    <source>
        <dbReference type="EMBL" id="MFD0923600.1"/>
    </source>
</evidence>
<evidence type="ECO:0000256" key="3">
    <source>
        <dbReference type="ARBA" id="ARBA00017144"/>
    </source>
</evidence>
<dbReference type="InterPro" id="IPR018094">
    <property type="entry name" value="Thymidylate_kinase"/>
</dbReference>
<comment type="similarity">
    <text evidence="1 10">Belongs to the thymidylate kinase family.</text>
</comment>
<evidence type="ECO:0000256" key="4">
    <source>
        <dbReference type="ARBA" id="ARBA00022679"/>
    </source>
</evidence>
<evidence type="ECO:0000256" key="7">
    <source>
        <dbReference type="ARBA" id="ARBA00022777"/>
    </source>
</evidence>
<dbReference type="Proteomes" id="UP001597018">
    <property type="component" value="Unassembled WGS sequence"/>
</dbReference>
<keyword evidence="8 10" id="KW-0067">ATP-binding</keyword>
<accession>A0ABW3G3F6</accession>
<dbReference type="EC" id="2.7.4.9" evidence="2 10"/>
<evidence type="ECO:0000259" key="11">
    <source>
        <dbReference type="Pfam" id="PF02223"/>
    </source>
</evidence>
<dbReference type="PANTHER" id="PTHR10344:SF4">
    <property type="entry name" value="UMP-CMP KINASE 2, MITOCHONDRIAL"/>
    <property type="match status" value="1"/>
</dbReference>
<keyword evidence="5 10" id="KW-0545">Nucleotide biosynthesis</keyword>
<evidence type="ECO:0000313" key="13">
    <source>
        <dbReference type="Proteomes" id="UP001597018"/>
    </source>
</evidence>
<comment type="catalytic activity">
    <reaction evidence="9 10">
        <text>dTMP + ATP = dTDP + ADP</text>
        <dbReference type="Rhea" id="RHEA:13517"/>
        <dbReference type="ChEBI" id="CHEBI:30616"/>
        <dbReference type="ChEBI" id="CHEBI:58369"/>
        <dbReference type="ChEBI" id="CHEBI:63528"/>
        <dbReference type="ChEBI" id="CHEBI:456216"/>
        <dbReference type="EC" id="2.7.4.9"/>
    </reaction>
</comment>
<evidence type="ECO:0000256" key="5">
    <source>
        <dbReference type="ARBA" id="ARBA00022727"/>
    </source>
</evidence>
<sequence length="217" mass="23990">MGRLIVIEGLDGAGKRTLADGLTAELAARGHSVARTAFPRYADDIHAELVGEALRGRHGDLGESVHGVAVLNALDRRAAAEPLRADLRSYDIVLLDRYVASNAAYGAARLHQDAHGDFVAWVRELEIERFALPRPDLQILLRVPVDVAARRAEHRERTEVDRGRDNFESDSALQQRCGEVYAQLAAENWWSPWVVVDGADRVDFADLVDEHVMAPGR</sequence>
<dbReference type="SUPFAM" id="SSF52540">
    <property type="entry name" value="P-loop containing nucleoside triphosphate hydrolases"/>
    <property type="match status" value="1"/>
</dbReference>
<dbReference type="InterPro" id="IPR027417">
    <property type="entry name" value="P-loop_NTPase"/>
</dbReference>
<dbReference type="CDD" id="cd01672">
    <property type="entry name" value="TMPK"/>
    <property type="match status" value="1"/>
</dbReference>
<feature type="domain" description="Thymidylate kinase-like" evidence="11">
    <location>
        <begin position="7"/>
        <end position="190"/>
    </location>
</feature>
<dbReference type="NCBIfam" id="NF005923">
    <property type="entry name" value="PRK07933.1"/>
    <property type="match status" value="1"/>
</dbReference>
<evidence type="ECO:0000256" key="1">
    <source>
        <dbReference type="ARBA" id="ARBA00009776"/>
    </source>
</evidence>
<dbReference type="Gene3D" id="3.40.50.300">
    <property type="entry name" value="P-loop containing nucleotide triphosphate hydrolases"/>
    <property type="match status" value="1"/>
</dbReference>
<dbReference type="GO" id="GO:0004798">
    <property type="term" value="F:dTMP kinase activity"/>
    <property type="evidence" value="ECO:0007669"/>
    <property type="project" value="UniProtKB-EC"/>
</dbReference>
<proteinExistence type="inferred from homology"/>
<keyword evidence="13" id="KW-1185">Reference proteome</keyword>
<organism evidence="12 13">
    <name type="scientific">Saccharopolyspora rosea</name>
    <dbReference type="NCBI Taxonomy" id="524884"/>
    <lineage>
        <taxon>Bacteria</taxon>
        <taxon>Bacillati</taxon>
        <taxon>Actinomycetota</taxon>
        <taxon>Actinomycetes</taxon>
        <taxon>Pseudonocardiales</taxon>
        <taxon>Pseudonocardiaceae</taxon>
        <taxon>Saccharopolyspora</taxon>
    </lineage>
</organism>
<evidence type="ECO:0000256" key="2">
    <source>
        <dbReference type="ARBA" id="ARBA00012980"/>
    </source>
</evidence>
<keyword evidence="7 10" id="KW-0418">Kinase</keyword>
<evidence type="ECO:0000256" key="10">
    <source>
        <dbReference type="HAMAP-Rule" id="MF_00165"/>
    </source>
</evidence>
<comment type="caution">
    <text evidence="12">The sequence shown here is derived from an EMBL/GenBank/DDBJ whole genome shotgun (WGS) entry which is preliminary data.</text>
</comment>
<reference evidence="13" key="1">
    <citation type="journal article" date="2019" name="Int. J. Syst. Evol. Microbiol.">
        <title>The Global Catalogue of Microorganisms (GCM) 10K type strain sequencing project: providing services to taxonomists for standard genome sequencing and annotation.</title>
        <authorList>
            <consortium name="The Broad Institute Genomics Platform"/>
            <consortium name="The Broad Institute Genome Sequencing Center for Infectious Disease"/>
            <person name="Wu L."/>
            <person name="Ma J."/>
        </authorList>
    </citation>
    <scope>NUCLEOTIDE SEQUENCE [LARGE SCALE GENOMIC DNA]</scope>
    <source>
        <strain evidence="13">CCUG 56401</strain>
    </source>
</reference>
<keyword evidence="4 10" id="KW-0808">Transferase</keyword>
<dbReference type="Pfam" id="PF02223">
    <property type="entry name" value="Thymidylate_kin"/>
    <property type="match status" value="1"/>
</dbReference>
<protein>
    <recommendedName>
        <fullName evidence="3 10">Thymidylate kinase</fullName>
        <ecNumber evidence="2 10">2.7.4.9</ecNumber>
    </recommendedName>
    <alternativeName>
        <fullName evidence="10">dTMP kinase</fullName>
    </alternativeName>
</protein>
<comment type="caution">
    <text evidence="10">Lacks conserved residue(s) required for the propagation of feature annotation.</text>
</comment>
<evidence type="ECO:0000256" key="6">
    <source>
        <dbReference type="ARBA" id="ARBA00022741"/>
    </source>
</evidence>
<evidence type="ECO:0000256" key="8">
    <source>
        <dbReference type="ARBA" id="ARBA00022840"/>
    </source>
</evidence>
<name>A0ABW3G3F6_9PSEU</name>
<gene>
    <name evidence="10" type="primary">tmk</name>
    <name evidence="12" type="ORF">ACFQ16_27980</name>
</gene>
<dbReference type="HAMAP" id="MF_00165">
    <property type="entry name" value="Thymidylate_kinase"/>
    <property type="match status" value="1"/>
</dbReference>
<keyword evidence="6 10" id="KW-0547">Nucleotide-binding</keyword>
<comment type="function">
    <text evidence="10">Phosphorylation of dTMP to form dTDP in both de novo and salvage pathways of dTTP synthesis.</text>
</comment>
<dbReference type="EMBL" id="JBHTIW010000037">
    <property type="protein sequence ID" value="MFD0923600.1"/>
    <property type="molecule type" value="Genomic_DNA"/>
</dbReference>
<dbReference type="PANTHER" id="PTHR10344">
    <property type="entry name" value="THYMIDYLATE KINASE"/>
    <property type="match status" value="1"/>
</dbReference>
<evidence type="ECO:0000256" key="9">
    <source>
        <dbReference type="ARBA" id="ARBA00048743"/>
    </source>
</evidence>
<dbReference type="InterPro" id="IPR039430">
    <property type="entry name" value="Thymidylate_kin-like_dom"/>
</dbReference>